<organism evidence="2 3">
    <name type="scientific">Zasmidium cellare</name>
    <name type="common">Wine cellar mold</name>
    <name type="synonym">Racodium cellare</name>
    <dbReference type="NCBI Taxonomy" id="395010"/>
    <lineage>
        <taxon>Eukaryota</taxon>
        <taxon>Fungi</taxon>
        <taxon>Dikarya</taxon>
        <taxon>Ascomycota</taxon>
        <taxon>Pezizomycotina</taxon>
        <taxon>Dothideomycetes</taxon>
        <taxon>Dothideomycetidae</taxon>
        <taxon>Mycosphaerellales</taxon>
        <taxon>Mycosphaerellaceae</taxon>
        <taxon>Zasmidium</taxon>
    </lineage>
</organism>
<accession>A0ABR0EC06</accession>
<name>A0ABR0EC06_ZASCE</name>
<reference evidence="2 3" key="1">
    <citation type="journal article" date="2023" name="G3 (Bethesda)">
        <title>A chromosome-level genome assembly of Zasmidium syzygii isolated from banana leaves.</title>
        <authorList>
            <person name="van Westerhoven A.C."/>
            <person name="Mehrabi R."/>
            <person name="Talebi R."/>
            <person name="Steentjes M.B.F."/>
            <person name="Corcolon B."/>
            <person name="Chong P.A."/>
            <person name="Kema G.H.J."/>
            <person name="Seidl M.F."/>
        </authorList>
    </citation>
    <scope>NUCLEOTIDE SEQUENCE [LARGE SCALE GENOMIC DNA]</scope>
    <source>
        <strain evidence="2 3">P124</strain>
    </source>
</reference>
<gene>
    <name evidence="2" type="ORF">PRZ48_009548</name>
</gene>
<dbReference type="Proteomes" id="UP001305779">
    <property type="component" value="Unassembled WGS sequence"/>
</dbReference>
<feature type="compositionally biased region" description="Low complexity" evidence="1">
    <location>
        <begin position="57"/>
        <end position="72"/>
    </location>
</feature>
<feature type="region of interest" description="Disordered" evidence="1">
    <location>
        <begin position="1"/>
        <end position="74"/>
    </location>
</feature>
<evidence type="ECO:0000313" key="3">
    <source>
        <dbReference type="Proteomes" id="UP001305779"/>
    </source>
</evidence>
<feature type="compositionally biased region" description="Low complexity" evidence="1">
    <location>
        <begin position="33"/>
        <end position="44"/>
    </location>
</feature>
<dbReference type="EMBL" id="JAXOVC010000007">
    <property type="protein sequence ID" value="KAK4499036.1"/>
    <property type="molecule type" value="Genomic_DNA"/>
</dbReference>
<feature type="compositionally biased region" description="Polar residues" evidence="1">
    <location>
        <begin position="1"/>
        <end position="24"/>
    </location>
</feature>
<sequence length="184" mass="18177">MSNPRVKNLQPSSNVRKNPSSTPSPAVKQANKSASAPSRPAGSSVKPTPRNPPSGTKPPAKAAPAKQAAPPKEGNWLNQTVQNTVAGAGGYVGGLINSVGGGVNKVGEGIGNTITNTTRGWGQGVAGYGNNIKDSVGVGGPRVSTGGNPLGLAGQGSAQNMKEKKAPNAVRTAGKGSASNPLGI</sequence>
<evidence type="ECO:0000313" key="2">
    <source>
        <dbReference type="EMBL" id="KAK4499036.1"/>
    </source>
</evidence>
<evidence type="ECO:0000256" key="1">
    <source>
        <dbReference type="SAM" id="MobiDB-lite"/>
    </source>
</evidence>
<protein>
    <submittedName>
        <fullName evidence="2">Uncharacterized protein</fullName>
    </submittedName>
</protein>
<feature type="region of interest" description="Disordered" evidence="1">
    <location>
        <begin position="152"/>
        <end position="184"/>
    </location>
</feature>
<keyword evidence="3" id="KW-1185">Reference proteome</keyword>
<comment type="caution">
    <text evidence="2">The sequence shown here is derived from an EMBL/GenBank/DDBJ whole genome shotgun (WGS) entry which is preliminary data.</text>
</comment>
<proteinExistence type="predicted"/>